<keyword evidence="7" id="KW-0328">Glycosyltransferase</keyword>
<evidence type="ECO:0000256" key="10">
    <source>
        <dbReference type="ARBA" id="ARBA00022989"/>
    </source>
</evidence>
<evidence type="ECO:0000256" key="7">
    <source>
        <dbReference type="ARBA" id="ARBA00022676"/>
    </source>
</evidence>
<dbReference type="EMBL" id="LDJK01000012">
    <property type="protein sequence ID" value="KRG75925.1"/>
    <property type="molecule type" value="Genomic_DNA"/>
</dbReference>
<evidence type="ECO:0000256" key="11">
    <source>
        <dbReference type="ARBA" id="ARBA00023136"/>
    </source>
</evidence>
<feature type="transmembrane region" description="Helical" evidence="12">
    <location>
        <begin position="549"/>
        <end position="567"/>
    </location>
</feature>
<organism evidence="14 15">
    <name type="scientific">Stenotrophomonas chelatiphaga</name>
    <dbReference type="NCBI Taxonomy" id="517011"/>
    <lineage>
        <taxon>Bacteria</taxon>
        <taxon>Pseudomonadati</taxon>
        <taxon>Pseudomonadota</taxon>
        <taxon>Gammaproteobacteria</taxon>
        <taxon>Lysobacterales</taxon>
        <taxon>Lysobacteraceae</taxon>
        <taxon>Stenotrophomonas</taxon>
    </lineage>
</organism>
<evidence type="ECO:0000256" key="12">
    <source>
        <dbReference type="SAM" id="Phobius"/>
    </source>
</evidence>
<dbReference type="InterPro" id="IPR029044">
    <property type="entry name" value="Nucleotide-diphossugar_trans"/>
</dbReference>
<dbReference type="NCBIfam" id="NF003957">
    <property type="entry name" value="PRK05454.1-4"/>
    <property type="match status" value="1"/>
</dbReference>
<dbReference type="PANTHER" id="PTHR43867:SF5">
    <property type="entry name" value="GLUCANS BIOSYNTHESIS GLUCOSYLTRANSFERASE H"/>
    <property type="match status" value="1"/>
</dbReference>
<dbReference type="CDD" id="cd04191">
    <property type="entry name" value="Glucan_BSP_MdoH"/>
    <property type="match status" value="1"/>
</dbReference>
<dbReference type="NCBIfam" id="NF003962">
    <property type="entry name" value="PRK05454.2-5"/>
    <property type="match status" value="1"/>
</dbReference>
<evidence type="ECO:0000256" key="5">
    <source>
        <dbReference type="ARBA" id="ARBA00022475"/>
    </source>
</evidence>
<gene>
    <name evidence="14" type="ORF">ABB28_04650</name>
</gene>
<proteinExistence type="inferred from homology"/>
<keyword evidence="6" id="KW-0997">Cell inner membrane</keyword>
<name>A0A0R0D303_9GAMM</name>
<dbReference type="Pfam" id="PF13632">
    <property type="entry name" value="Glyco_trans_2_3"/>
    <property type="match status" value="1"/>
</dbReference>
<evidence type="ECO:0000256" key="9">
    <source>
        <dbReference type="ARBA" id="ARBA00022692"/>
    </source>
</evidence>
<dbReference type="AlphaFoldDB" id="A0A0R0D303"/>
<dbReference type="NCBIfam" id="NF003958">
    <property type="entry name" value="PRK05454.2-1"/>
    <property type="match status" value="1"/>
</dbReference>
<dbReference type="Proteomes" id="UP000051386">
    <property type="component" value="Unassembled WGS sequence"/>
</dbReference>
<feature type="transmembrane region" description="Helical" evidence="12">
    <location>
        <begin position="53"/>
        <end position="74"/>
    </location>
</feature>
<feature type="transmembrane region" description="Helical" evidence="12">
    <location>
        <begin position="456"/>
        <end position="480"/>
    </location>
</feature>
<evidence type="ECO:0000256" key="4">
    <source>
        <dbReference type="ARBA" id="ARBA00020585"/>
    </source>
</evidence>
<feature type="transmembrane region" description="Helical" evidence="12">
    <location>
        <begin position="574"/>
        <end position="593"/>
    </location>
</feature>
<evidence type="ECO:0000256" key="2">
    <source>
        <dbReference type="ARBA" id="ARBA00005001"/>
    </source>
</evidence>
<keyword evidence="9 12" id="KW-0812">Transmembrane</keyword>
<dbReference type="Gene3D" id="3.90.550.10">
    <property type="entry name" value="Spore Coat Polysaccharide Biosynthesis Protein SpsA, Chain A"/>
    <property type="match status" value="1"/>
</dbReference>
<dbReference type="InterPro" id="IPR050321">
    <property type="entry name" value="Glycosyltr_2/OpgH_subfam"/>
</dbReference>
<evidence type="ECO:0000313" key="15">
    <source>
        <dbReference type="Proteomes" id="UP000051386"/>
    </source>
</evidence>
<evidence type="ECO:0000256" key="3">
    <source>
        <dbReference type="ARBA" id="ARBA00009337"/>
    </source>
</evidence>
<reference evidence="14 15" key="1">
    <citation type="submission" date="2015-05" db="EMBL/GenBank/DDBJ databases">
        <title>Genome sequencing and analysis of members of genus Stenotrophomonas.</title>
        <authorList>
            <person name="Patil P.P."/>
            <person name="Midha S."/>
            <person name="Patil P.B."/>
        </authorList>
    </citation>
    <scope>NUCLEOTIDE SEQUENCE [LARGE SCALE GENOMIC DNA]</scope>
    <source>
        <strain evidence="14 15">DSM 21508</strain>
    </source>
</reference>
<dbReference type="SUPFAM" id="SSF53448">
    <property type="entry name" value="Nucleotide-diphospho-sugar transferases"/>
    <property type="match status" value="1"/>
</dbReference>
<evidence type="ECO:0000313" key="14">
    <source>
        <dbReference type="EMBL" id="KRG75925.1"/>
    </source>
</evidence>
<comment type="caution">
    <text evidence="14">The sequence shown here is derived from an EMBL/GenBank/DDBJ whole genome shotgun (WGS) entry which is preliminary data.</text>
</comment>
<evidence type="ECO:0000256" key="1">
    <source>
        <dbReference type="ARBA" id="ARBA00004429"/>
    </source>
</evidence>
<feature type="transmembrane region" description="Helical" evidence="12">
    <location>
        <begin position="86"/>
        <end position="113"/>
    </location>
</feature>
<keyword evidence="8 14" id="KW-0808">Transferase</keyword>
<dbReference type="PATRIC" id="fig|517011.3.peg.352"/>
<comment type="pathway">
    <text evidence="2">Glycan metabolism; osmoregulated periplasmic glucan (OPG) biosynthesis.</text>
</comment>
<dbReference type="InterPro" id="IPR001173">
    <property type="entry name" value="Glyco_trans_2-like"/>
</dbReference>
<keyword evidence="5" id="KW-1003">Cell membrane</keyword>
<sequence>MTETPSRVRLDAGVAMLPDGGSPLPMPEQELHQGELKIRRHRTSPRLIGLRRAYLFGGTALMTAAATVMMWRVLSPNGVSVLEACLLVLFVGLFGWIALAFASAVAGFLTAVFDRGYRLGIDPDEPLPQLHTRTALLMPTYNEDPRRLLAGLQAIYESVAATGQLANFDFYVLSDTRREDISQAEEQVFAELRETLDAHDHLFYRRRADNGGRKAGNIADWVRRFGGDYPQMLILDADSLMTGDTIVRLAAGMEHNPDVGIIQTLPVVVGGRTLFSRMQQFGGRVYGPVIARGVAWWHGAESNYWGHNAIIRTVAFAENAGLPALPGHEPFGGHVLSHDFVEAALMRRGGWAAHMVPYLKGSYEEGPPTLTDMMVRDRRWCQGNLQHGKIVGSRGLHWISRVHMLIGIGHYFTAPMWAMLMLIGIAIPLFQEGIDLNGILHLSPSVYWRTQDEIHVVRLFAITMGVLLMPKVLGYLATLLEPACRRGCGGAVRMFIAMLLETVLAALMAPVVMYVQSRGVAEVLAGRDSGWDAQQRDDGGVDWFALVKAYGGLSLFGAFMGVLAWAVSPALAAWMAPVVIGMMLSIPVVALTSSRGPGSWLRRLKLMDIPEERDPPQVLVRAAQLRREALAKPPLY</sequence>
<feature type="transmembrane region" description="Helical" evidence="12">
    <location>
        <begin position="404"/>
        <end position="430"/>
    </location>
</feature>
<dbReference type="RefSeq" id="WP_057507504.1">
    <property type="nucleotide sequence ID" value="NZ_DAMBRS010000004.1"/>
</dbReference>
<keyword evidence="10 12" id="KW-1133">Transmembrane helix</keyword>
<keyword evidence="11 12" id="KW-0472">Membrane</keyword>
<keyword evidence="15" id="KW-1185">Reference proteome</keyword>
<feature type="domain" description="Glycosyltransferase 2-like" evidence="13">
    <location>
        <begin position="233"/>
        <end position="427"/>
    </location>
</feature>
<dbReference type="GO" id="GO:0016758">
    <property type="term" value="F:hexosyltransferase activity"/>
    <property type="evidence" value="ECO:0007669"/>
    <property type="project" value="TreeGrafter"/>
</dbReference>
<evidence type="ECO:0000259" key="13">
    <source>
        <dbReference type="Pfam" id="PF13632"/>
    </source>
</evidence>
<evidence type="ECO:0000256" key="8">
    <source>
        <dbReference type="ARBA" id="ARBA00022679"/>
    </source>
</evidence>
<comment type="subcellular location">
    <subcellularLocation>
        <location evidence="1">Cell inner membrane</location>
        <topology evidence="1">Multi-pass membrane protein</topology>
    </subcellularLocation>
</comment>
<feature type="transmembrane region" description="Helical" evidence="12">
    <location>
        <begin position="492"/>
        <end position="515"/>
    </location>
</feature>
<dbReference type="GO" id="GO:0005886">
    <property type="term" value="C:plasma membrane"/>
    <property type="evidence" value="ECO:0007669"/>
    <property type="project" value="UniProtKB-SubCell"/>
</dbReference>
<evidence type="ECO:0000256" key="6">
    <source>
        <dbReference type="ARBA" id="ARBA00022519"/>
    </source>
</evidence>
<accession>A0A0R0D303</accession>
<dbReference type="PANTHER" id="PTHR43867">
    <property type="entry name" value="CELLULOSE SYNTHASE CATALYTIC SUBUNIT A [UDP-FORMING]"/>
    <property type="match status" value="1"/>
</dbReference>
<comment type="similarity">
    <text evidence="3">Belongs to the glycosyltransferase 2 family. OpgH subfamily.</text>
</comment>
<protein>
    <recommendedName>
        <fullName evidence="4">Glucans biosynthesis glucosyltransferase H</fullName>
    </recommendedName>
</protein>